<proteinExistence type="predicted"/>
<dbReference type="InterPro" id="IPR002491">
    <property type="entry name" value="ABC_transptr_periplasmic_BD"/>
</dbReference>
<evidence type="ECO:0000313" key="2">
    <source>
        <dbReference type="EMBL" id="UUP16220.1"/>
    </source>
</evidence>
<dbReference type="InterPro" id="IPR050902">
    <property type="entry name" value="ABC_Transporter_SBP"/>
</dbReference>
<dbReference type="PANTHER" id="PTHR30535:SF34">
    <property type="entry name" value="MOLYBDATE-BINDING PROTEIN MOLA"/>
    <property type="match status" value="1"/>
</dbReference>
<protein>
    <submittedName>
        <fullName evidence="2">Vitamin B12-binding protein</fullName>
    </submittedName>
</protein>
<evidence type="ECO:0000313" key="3">
    <source>
        <dbReference type="Proteomes" id="UP001342418"/>
    </source>
</evidence>
<dbReference type="EMBL" id="CP030941">
    <property type="protein sequence ID" value="UUP16220.1"/>
    <property type="molecule type" value="Genomic_DNA"/>
</dbReference>
<dbReference type="SUPFAM" id="SSF53807">
    <property type="entry name" value="Helical backbone' metal receptor"/>
    <property type="match status" value="1"/>
</dbReference>
<dbReference type="Gene3D" id="3.40.50.1980">
    <property type="entry name" value="Nitrogenase molybdenum iron protein domain"/>
    <property type="match status" value="2"/>
</dbReference>
<dbReference type="Proteomes" id="UP001342418">
    <property type="component" value="Chromosome"/>
</dbReference>
<accession>A0ABY5MDU0</accession>
<keyword evidence="3" id="KW-1185">Reference proteome</keyword>
<dbReference type="PANTHER" id="PTHR30535">
    <property type="entry name" value="VITAMIN B12-BINDING PROTEIN"/>
    <property type="match status" value="1"/>
</dbReference>
<name>A0ABY5MDU0_9HYPH</name>
<feature type="domain" description="Fe/B12 periplasmic-binding" evidence="1">
    <location>
        <begin position="38"/>
        <end position="291"/>
    </location>
</feature>
<reference evidence="2 3" key="1">
    <citation type="submission" date="2018-07" db="EMBL/GenBank/DDBJ databases">
        <title>Genome sequence of Nitratireductor thuwali#1536.</title>
        <authorList>
            <person name="Michoud G."/>
            <person name="Merlino G."/>
            <person name="Sefrji F.O."/>
            <person name="Daffonchio D."/>
        </authorList>
    </citation>
    <scope>NUCLEOTIDE SEQUENCE [LARGE SCALE GENOMIC DNA]</scope>
    <source>
        <strain evidence="3">Nit1536</strain>
    </source>
</reference>
<gene>
    <name evidence="2" type="primary">btuF_1</name>
    <name evidence="2" type="ORF">NTH_00664</name>
</gene>
<dbReference type="PROSITE" id="PS50983">
    <property type="entry name" value="FE_B12_PBP"/>
    <property type="match status" value="1"/>
</dbReference>
<dbReference type="Pfam" id="PF01497">
    <property type="entry name" value="Peripla_BP_2"/>
    <property type="match status" value="1"/>
</dbReference>
<sequence>MTDRGRKRVLALSGLGLIAGALFFTPALSRAEDAPPARVMSLNVCTDQLAMMLAAPGQLVSVSFLAREPSLSPLHAAAQRFPVNRGRAEEVFLARPDLIVTGTYSLHNTTELLKKLGFRVEEFSFAQTLDTIPGEIRRMGALLGQRDEAKEVAARFEAELADIRSRQCAAKPSALAYDQNGVALGAGTLADSVVAAAGFRNLAAEKGVTGMAPFPIEEIVADPPDIIITSAGGDDAPSLGERVPRHPALQSLPGTRIGAFVPQGAWSCGSLATLDAVKALFALRREIAPCSETESDS</sequence>
<dbReference type="RefSeq" id="WP_338528661.1">
    <property type="nucleotide sequence ID" value="NZ_CP030941.1"/>
</dbReference>
<evidence type="ECO:0000259" key="1">
    <source>
        <dbReference type="PROSITE" id="PS50983"/>
    </source>
</evidence>
<organism evidence="2 3">
    <name type="scientific">Nitratireductor thuwali</name>
    <dbReference type="NCBI Taxonomy" id="2267699"/>
    <lineage>
        <taxon>Bacteria</taxon>
        <taxon>Pseudomonadati</taxon>
        <taxon>Pseudomonadota</taxon>
        <taxon>Alphaproteobacteria</taxon>
        <taxon>Hyphomicrobiales</taxon>
        <taxon>Phyllobacteriaceae</taxon>
        <taxon>Nitratireductor</taxon>
    </lineage>
</organism>